<comment type="caution">
    <text evidence="1">The sequence shown here is derived from an EMBL/GenBank/DDBJ whole genome shotgun (WGS) entry which is preliminary data.</text>
</comment>
<dbReference type="RefSeq" id="WP_345147566.1">
    <property type="nucleotide sequence ID" value="NZ_BAABEO010000001.1"/>
</dbReference>
<organism evidence="1 2">
    <name type="scientific">Arthrobacter ginkgonis</name>
    <dbReference type="NCBI Taxonomy" id="1630594"/>
    <lineage>
        <taxon>Bacteria</taxon>
        <taxon>Bacillati</taxon>
        <taxon>Actinomycetota</taxon>
        <taxon>Actinomycetes</taxon>
        <taxon>Micrococcales</taxon>
        <taxon>Micrococcaceae</taxon>
        <taxon>Arthrobacter</taxon>
    </lineage>
</organism>
<name>A0ABP7BPV6_9MICC</name>
<gene>
    <name evidence="1" type="ORF">GCM10023081_00300</name>
</gene>
<protein>
    <submittedName>
        <fullName evidence="1">Uncharacterized protein</fullName>
    </submittedName>
</protein>
<reference evidence="2" key="1">
    <citation type="journal article" date="2019" name="Int. J. Syst. Evol. Microbiol.">
        <title>The Global Catalogue of Microorganisms (GCM) 10K type strain sequencing project: providing services to taxonomists for standard genome sequencing and annotation.</title>
        <authorList>
            <consortium name="The Broad Institute Genomics Platform"/>
            <consortium name="The Broad Institute Genome Sequencing Center for Infectious Disease"/>
            <person name="Wu L."/>
            <person name="Ma J."/>
        </authorList>
    </citation>
    <scope>NUCLEOTIDE SEQUENCE [LARGE SCALE GENOMIC DNA]</scope>
    <source>
        <strain evidence="2">JCM 30742</strain>
    </source>
</reference>
<accession>A0ABP7BPV6</accession>
<sequence>MDHVVNFPLVAIEEDGRVHFLADPPALAEVEELFVHGEIDLVMDLAGERYEYEYGDARDMALHRSGPGDVTALTRTVWDRFFHLSQSQHKHALRASQSVNPEVVARIRAAPNPDLIQAFLMRPGTRLTAIILDHRSRAVRSTRVTRDDKWRRSGGAICHLGDAVVPRLIAR</sequence>
<dbReference type="Proteomes" id="UP001500752">
    <property type="component" value="Unassembled WGS sequence"/>
</dbReference>
<evidence type="ECO:0000313" key="2">
    <source>
        <dbReference type="Proteomes" id="UP001500752"/>
    </source>
</evidence>
<evidence type="ECO:0000313" key="1">
    <source>
        <dbReference type="EMBL" id="GAA3665386.1"/>
    </source>
</evidence>
<keyword evidence="2" id="KW-1185">Reference proteome</keyword>
<dbReference type="EMBL" id="BAABEO010000001">
    <property type="protein sequence ID" value="GAA3665386.1"/>
    <property type="molecule type" value="Genomic_DNA"/>
</dbReference>
<proteinExistence type="predicted"/>